<evidence type="ECO:0000256" key="2">
    <source>
        <dbReference type="ARBA" id="ARBA00022490"/>
    </source>
</evidence>
<evidence type="ECO:0000256" key="7">
    <source>
        <dbReference type="ARBA" id="ARBA00039880"/>
    </source>
</evidence>
<dbReference type="InterPro" id="IPR011992">
    <property type="entry name" value="EF-hand-dom_pair"/>
</dbReference>
<dbReference type="FunFam" id="2.30.29.170:FF:000001">
    <property type="entry name" value="EF-hand domain containing 1"/>
    <property type="match status" value="1"/>
</dbReference>
<dbReference type="GO" id="GO:0005930">
    <property type="term" value="C:axoneme"/>
    <property type="evidence" value="ECO:0007669"/>
    <property type="project" value="UniProtKB-SubCell"/>
</dbReference>
<evidence type="ECO:0000256" key="1">
    <source>
        <dbReference type="ARBA" id="ARBA00004430"/>
    </source>
</evidence>
<dbReference type="SUPFAM" id="SSF47473">
    <property type="entry name" value="EF-hand"/>
    <property type="match status" value="1"/>
</dbReference>
<keyword evidence="10" id="KW-1185">Reference proteome</keyword>
<evidence type="ECO:0000256" key="3">
    <source>
        <dbReference type="ARBA" id="ARBA00022737"/>
    </source>
</evidence>
<feature type="domain" description="DM10" evidence="8">
    <location>
        <begin position="226"/>
        <end position="366"/>
    </location>
</feature>
<dbReference type="GO" id="GO:0005874">
    <property type="term" value="C:microtubule"/>
    <property type="evidence" value="ECO:0007669"/>
    <property type="project" value="TreeGrafter"/>
</dbReference>
<dbReference type="EMBL" id="DYDO01000001">
    <property type="protein sequence ID" value="DBA34061.1"/>
    <property type="molecule type" value="Genomic_DNA"/>
</dbReference>
<dbReference type="PANTHER" id="PTHR12086">
    <property type="entry name" value="EF-HAND DOMAIN C-TERMINAL CONTAINING PROTEIN"/>
    <property type="match status" value="1"/>
</dbReference>
<name>A0AAV3AYH9_PYXAD</name>
<keyword evidence="3" id="KW-0677">Repeat</keyword>
<comment type="function">
    <text evidence="6">Microtubule inner protein (MIP) part of the dynein-decorated doublet microtubules (DMTs) in cilia axoneme, which is required for motile cilia beating.</text>
</comment>
<dbReference type="Proteomes" id="UP001181693">
    <property type="component" value="Unassembled WGS sequence"/>
</dbReference>
<protein>
    <recommendedName>
        <fullName evidence="7">EF-hand domain-containing family member C2</fullName>
    </recommendedName>
</protein>
<keyword evidence="2" id="KW-0963">Cytoplasm</keyword>
<evidence type="ECO:0000259" key="8">
    <source>
        <dbReference type="PROSITE" id="PS51336"/>
    </source>
</evidence>
<evidence type="ECO:0000313" key="9">
    <source>
        <dbReference type="EMBL" id="DBA34061.1"/>
    </source>
</evidence>
<feature type="domain" description="DM10" evidence="8">
    <location>
        <begin position="75"/>
        <end position="182"/>
    </location>
</feature>
<proteinExistence type="predicted"/>
<dbReference type="PROSITE" id="PS51336">
    <property type="entry name" value="DM10"/>
    <property type="match status" value="3"/>
</dbReference>
<sequence length="743" mass="85953">MALPLLPGNSFNRNLGKEKFHKSQHFGYSNDISMLLSEEKPGIGGEPLLGQKLKPKFSVFPRGVGSNAPSWVAFDKQVLSFDAYFEEDVHQRQDETFRIRQCKIYFYLEDDTIQVVEPPMKNSGIPQGTIIRRHRIPLPPPNDDQFYTVDYFNINKEIVFYSRTFKIVNCDEFTKNFLRKLGVRINPPDSVPSDPYSTMRKQMEDNMKPLRPYERMDTLRQFLEHDRQVLRFYCLWDDTHSPFGEKRELVLHYFLADDTIEIIEVIPPNSGRDSVPVFLHRGKLPKDAPTQIYKPGEITARTVLNVFGPMGHGGRYILDNLKTGAVHQEFYKDCDLTIGAAINAWGRRIILCDCDEFTKNYYRTKFGIEDFTPLQYKPLQPIKFEKKLPPYNGFGSEEDSLCSCLGLLPKPPQRDFKKFMEKDRNGLESNVLRFVAKLITENPIDLERKFIISYFLSDDTIAVFEPPQRNSGVLGGKFLERSRVKKPGQELFKSEMSKYFNAADLFVGARVNFNGHKFILVDADEYVFNYMEKNVHEFPMSDIASIITKLRQICESKSREVKQLFASSDPGNRNEMTYETFRNVMVDIAEGSLTEHEIMTVGRYYSVREKPEVDLGLLMAVAQEQLKKKSFENFNKLTDAFVYNDRERKGLLPFQETKTIYKAFKLPLADDILRVILEKHEESEGQINYVKLLSGLNWRENPNPARQTTPIKFDAEWSGQATSSAVMKVNYLLFLEDLIGLQN</sequence>
<accession>A0AAV3AYH9</accession>
<dbReference type="FunFam" id="2.30.29.170:FF:000003">
    <property type="entry name" value="EF-hand domain (C-terminal) containing 1"/>
    <property type="match status" value="1"/>
</dbReference>
<evidence type="ECO:0000256" key="5">
    <source>
        <dbReference type="ARBA" id="ARBA00023273"/>
    </source>
</evidence>
<dbReference type="SMART" id="SM00676">
    <property type="entry name" value="DM10"/>
    <property type="match status" value="3"/>
</dbReference>
<evidence type="ECO:0000313" key="10">
    <source>
        <dbReference type="Proteomes" id="UP001181693"/>
    </source>
</evidence>
<gene>
    <name evidence="9" type="ORF">GDO54_001664</name>
</gene>
<dbReference type="InterPro" id="IPR006602">
    <property type="entry name" value="DM10_dom"/>
</dbReference>
<keyword evidence="4" id="KW-0206">Cytoskeleton</keyword>
<feature type="domain" description="DM10" evidence="8">
    <location>
        <begin position="428"/>
        <end position="535"/>
    </location>
</feature>
<dbReference type="AlphaFoldDB" id="A0AAV3AYH9"/>
<dbReference type="GO" id="GO:0010975">
    <property type="term" value="P:regulation of neuron projection development"/>
    <property type="evidence" value="ECO:0007669"/>
    <property type="project" value="TreeGrafter"/>
</dbReference>
<comment type="subcellular location">
    <subcellularLocation>
        <location evidence="1">Cytoplasm</location>
        <location evidence="1">Cytoskeleton</location>
        <location evidence="1">Cilium axoneme</location>
    </subcellularLocation>
</comment>
<dbReference type="InterPro" id="IPR040193">
    <property type="entry name" value="EFHC1/EFHC2/EFHB"/>
</dbReference>
<dbReference type="Pfam" id="PF06565">
    <property type="entry name" value="DM10_dom"/>
    <property type="match status" value="3"/>
</dbReference>
<dbReference type="FunFam" id="2.30.29.170:FF:000002">
    <property type="entry name" value="EF-hand domain (C-terminal) containing 1"/>
    <property type="match status" value="1"/>
</dbReference>
<dbReference type="Gene3D" id="2.30.29.170">
    <property type="match status" value="3"/>
</dbReference>
<evidence type="ECO:0000256" key="4">
    <source>
        <dbReference type="ARBA" id="ARBA00023212"/>
    </source>
</evidence>
<organism evidence="9 10">
    <name type="scientific">Pyxicephalus adspersus</name>
    <name type="common">African bullfrog</name>
    <dbReference type="NCBI Taxonomy" id="30357"/>
    <lineage>
        <taxon>Eukaryota</taxon>
        <taxon>Metazoa</taxon>
        <taxon>Chordata</taxon>
        <taxon>Craniata</taxon>
        <taxon>Vertebrata</taxon>
        <taxon>Euteleostomi</taxon>
        <taxon>Amphibia</taxon>
        <taxon>Batrachia</taxon>
        <taxon>Anura</taxon>
        <taxon>Neobatrachia</taxon>
        <taxon>Ranoidea</taxon>
        <taxon>Pyxicephalidae</taxon>
        <taxon>Pyxicephalinae</taxon>
        <taxon>Pyxicephalus</taxon>
    </lineage>
</organism>
<dbReference type="Gene3D" id="1.10.238.10">
    <property type="entry name" value="EF-hand"/>
    <property type="match status" value="1"/>
</dbReference>
<dbReference type="PANTHER" id="PTHR12086:SF11">
    <property type="entry name" value="EF-HAND DOMAIN-CONTAINING FAMILY MEMBER C2"/>
    <property type="match status" value="1"/>
</dbReference>
<evidence type="ECO:0000256" key="6">
    <source>
        <dbReference type="ARBA" id="ARBA00035003"/>
    </source>
</evidence>
<keyword evidence="5" id="KW-0966">Cell projection</keyword>
<reference evidence="9" key="1">
    <citation type="thesis" date="2020" institute="ProQuest LLC" country="789 East Eisenhower Parkway, Ann Arbor, MI, USA">
        <title>Comparative Genomics and Chromosome Evolution.</title>
        <authorList>
            <person name="Mudd A.B."/>
        </authorList>
    </citation>
    <scope>NUCLEOTIDE SEQUENCE</scope>
    <source>
        <strain evidence="9">1538</strain>
        <tissue evidence="9">Blood</tissue>
    </source>
</reference>
<dbReference type="FunFam" id="1.10.238.10:FF:000375">
    <property type="entry name" value="EF-hand domain-containing family member C2"/>
    <property type="match status" value="1"/>
</dbReference>
<comment type="caution">
    <text evidence="9">The sequence shown here is derived from an EMBL/GenBank/DDBJ whole genome shotgun (WGS) entry which is preliminary data.</text>
</comment>